<feature type="transmembrane region" description="Helical" evidence="1">
    <location>
        <begin position="127"/>
        <end position="145"/>
    </location>
</feature>
<keyword evidence="1" id="KW-1133">Transmembrane helix</keyword>
<feature type="transmembrane region" description="Helical" evidence="1">
    <location>
        <begin position="96"/>
        <end position="115"/>
    </location>
</feature>
<evidence type="ECO:0000256" key="1">
    <source>
        <dbReference type="SAM" id="Phobius"/>
    </source>
</evidence>
<dbReference type="AlphaFoldDB" id="A0A6J7EID5"/>
<sequence>MNPNPFDYGWWLASRSAGVVAMVLLSVSVILGLLMANGLPARPGVKRTQLNIHESAALAGLVAIAVHGLTLLGDNYLHPGIVDIAVPFTISYRPGFTGVGIIGGYLAAFLGLTFYTRKLIGNKRWRTIHRATIIAWVLSVIHTLGGGTDASAVWLQAILVVTGIPIVFLFIRRLIPEAANPSIPDRRPRRERRSDP</sequence>
<protein>
    <submittedName>
        <fullName evidence="2">Unannotated protein</fullName>
    </submittedName>
</protein>
<evidence type="ECO:0000313" key="2">
    <source>
        <dbReference type="EMBL" id="CAB4880894.1"/>
    </source>
</evidence>
<feature type="transmembrane region" description="Helical" evidence="1">
    <location>
        <begin position="56"/>
        <end position="76"/>
    </location>
</feature>
<name>A0A6J7EID5_9ZZZZ</name>
<feature type="transmembrane region" description="Helical" evidence="1">
    <location>
        <begin position="151"/>
        <end position="171"/>
    </location>
</feature>
<proteinExistence type="predicted"/>
<keyword evidence="1" id="KW-0472">Membrane</keyword>
<organism evidence="2">
    <name type="scientific">freshwater metagenome</name>
    <dbReference type="NCBI Taxonomy" id="449393"/>
    <lineage>
        <taxon>unclassified sequences</taxon>
        <taxon>metagenomes</taxon>
        <taxon>ecological metagenomes</taxon>
    </lineage>
</organism>
<accession>A0A6J7EID5</accession>
<dbReference type="EMBL" id="CAFBLQ010000172">
    <property type="protein sequence ID" value="CAB4880894.1"/>
    <property type="molecule type" value="Genomic_DNA"/>
</dbReference>
<keyword evidence="1" id="KW-0812">Transmembrane</keyword>
<gene>
    <name evidence="2" type="ORF">UFOPK3423_01338</name>
</gene>
<reference evidence="2" key="1">
    <citation type="submission" date="2020-05" db="EMBL/GenBank/DDBJ databases">
        <authorList>
            <person name="Chiriac C."/>
            <person name="Salcher M."/>
            <person name="Ghai R."/>
            <person name="Kavagutti S V."/>
        </authorList>
    </citation>
    <scope>NUCLEOTIDE SEQUENCE</scope>
</reference>
<feature type="transmembrane region" description="Helical" evidence="1">
    <location>
        <begin position="12"/>
        <end position="35"/>
    </location>
</feature>